<dbReference type="InterPro" id="IPR058790">
    <property type="entry name" value="BSH_CusB"/>
</dbReference>
<dbReference type="Gene3D" id="2.40.30.170">
    <property type="match status" value="1"/>
</dbReference>
<feature type="domain" description="CusB-like beta-barrel" evidence="8">
    <location>
        <begin position="250"/>
        <end position="323"/>
    </location>
</feature>
<dbReference type="SUPFAM" id="SSF111369">
    <property type="entry name" value="HlyD-like secretion proteins"/>
    <property type="match status" value="1"/>
</dbReference>
<dbReference type="InterPro" id="IPR058792">
    <property type="entry name" value="Beta-barrel_RND_2"/>
</dbReference>
<dbReference type="RefSeq" id="WP_168137792.1">
    <property type="nucleotide sequence ID" value="NZ_JAAVJR010000003.1"/>
</dbReference>
<feature type="domain" description="Heavy metal binding" evidence="5">
    <location>
        <begin position="50"/>
        <end position="75"/>
    </location>
</feature>
<evidence type="ECO:0000259" key="4">
    <source>
        <dbReference type="Pfam" id="PF11827"/>
    </source>
</evidence>
<dbReference type="InterPro" id="IPR045800">
    <property type="entry name" value="HMBD"/>
</dbReference>
<sequence>MNSKYKNIIKIVGILVLGFLIGWLIFGGDNAARLVDDEHAHSEAGDNQIWTCSMHPQIRQNEPGDCPICGMDLIPLETTGAGDDLGSYEMSENAMKLANVQTMVVGQGDASREIRLNGKVQVDERNSYSQSTHIPGRIEQLSINFTGESVNRGQTLATVYSPELVTAQEELLQAASIRESQPELFEAAKQKLRNWKIGEAQIEQILSGGNALERFSIRADVNGIVTEKMVDLGDYVERGMPIYEISDLSKVWVLFDLYEGQLAGVKEGNEIEFTINSFPGETFEGTISFVDPLLNSQTRVATARVEVNNEEGRLKPGMFASGIVTNTSFGRPDIQELVIPKSAVLWTGKRSIVYVKAKDVENGGANFQLREITLGPSLGNSFIVEKGLEPGEEIVSNGAFTVDAAVQLSGRPSMMNPSLEEENSPNTLTVTVQEEAEKELTKVTNAYLSLKEALVKDDSQLAKVNATALEEVIKNVQTSTLDKDAKTVWDSYRKELGIAARNISSGEDISEMRNAFIGLSKTIIGLVKTFQLSNETMYVLHCPMANNDRGADWLSQSSEVENPYYGASMLRCGEVSETIN</sequence>
<dbReference type="Pfam" id="PF25975">
    <property type="entry name" value="CzcB_C"/>
    <property type="match status" value="1"/>
</dbReference>
<dbReference type="Pfam" id="PF25919">
    <property type="entry name" value="BSH_CusB"/>
    <property type="match status" value="1"/>
</dbReference>
<feature type="domain" description="CzcB-like C-terminal circularly permuted SH3-like" evidence="9">
    <location>
        <begin position="338"/>
        <end position="402"/>
    </location>
</feature>
<evidence type="ECO:0000256" key="2">
    <source>
        <dbReference type="ARBA" id="ARBA00022448"/>
    </source>
</evidence>
<feature type="domain" description="DUF3347" evidence="4">
    <location>
        <begin position="443"/>
        <end position="534"/>
    </location>
</feature>
<dbReference type="Gene3D" id="2.40.50.100">
    <property type="match status" value="1"/>
</dbReference>
<reference evidence="10 11" key="1">
    <citation type="submission" date="2020-03" db="EMBL/GenBank/DDBJ databases">
        <title>Salinimicrobium sp. nov, isolated from SCS.</title>
        <authorList>
            <person name="Cao W.R."/>
        </authorList>
    </citation>
    <scope>NUCLEOTIDE SEQUENCE [LARGE SCALE GENOMIC DNA]</scope>
    <source>
        <strain evidence="11">J15B91</strain>
    </source>
</reference>
<evidence type="ECO:0000259" key="5">
    <source>
        <dbReference type="Pfam" id="PF19335"/>
    </source>
</evidence>
<evidence type="ECO:0000259" key="7">
    <source>
        <dbReference type="Pfam" id="PF25919"/>
    </source>
</evidence>
<dbReference type="Pfam" id="PF19335">
    <property type="entry name" value="HMBD"/>
    <property type="match status" value="1"/>
</dbReference>
<evidence type="ECO:0000259" key="8">
    <source>
        <dbReference type="Pfam" id="PF25954"/>
    </source>
</evidence>
<accession>A0ABX1D0J4</accession>
<keyword evidence="3" id="KW-1133">Transmembrane helix</keyword>
<feature type="domain" description="CusB-like three alpha-helical bundle" evidence="6">
    <location>
        <begin position="163"/>
        <end position="210"/>
    </location>
</feature>
<dbReference type="EMBL" id="JAAVJR010000003">
    <property type="protein sequence ID" value="NJW52678.1"/>
    <property type="molecule type" value="Genomic_DNA"/>
</dbReference>
<organism evidence="10 11">
    <name type="scientific">Salinimicrobium oceani</name>
    <dbReference type="NCBI Taxonomy" id="2722702"/>
    <lineage>
        <taxon>Bacteria</taxon>
        <taxon>Pseudomonadati</taxon>
        <taxon>Bacteroidota</taxon>
        <taxon>Flavobacteriia</taxon>
        <taxon>Flavobacteriales</taxon>
        <taxon>Flavobacteriaceae</taxon>
        <taxon>Salinimicrobium</taxon>
    </lineage>
</organism>
<keyword evidence="3" id="KW-0812">Transmembrane</keyword>
<evidence type="ECO:0000259" key="9">
    <source>
        <dbReference type="Pfam" id="PF25975"/>
    </source>
</evidence>
<feature type="transmembrane region" description="Helical" evidence="3">
    <location>
        <begin position="7"/>
        <end position="26"/>
    </location>
</feature>
<comment type="similarity">
    <text evidence="1">Belongs to the membrane fusion protein (MFP) (TC 8.A.1) family.</text>
</comment>
<protein>
    <submittedName>
        <fullName evidence="10">Efflux RND transporter periplasmic adaptor subunit</fullName>
    </submittedName>
</protein>
<evidence type="ECO:0000256" key="3">
    <source>
        <dbReference type="SAM" id="Phobius"/>
    </source>
</evidence>
<gene>
    <name evidence="10" type="ORF">HC175_07070</name>
</gene>
<dbReference type="InterPro" id="IPR058791">
    <property type="entry name" value="3HB_CusB"/>
</dbReference>
<dbReference type="Proteomes" id="UP000703674">
    <property type="component" value="Unassembled WGS sequence"/>
</dbReference>
<proteinExistence type="inferred from homology"/>
<dbReference type="InterPro" id="IPR058649">
    <property type="entry name" value="CzcB_C"/>
</dbReference>
<feature type="domain" description="CusB-like barrel-sandwich hybrid" evidence="7">
    <location>
        <begin position="135"/>
        <end position="245"/>
    </location>
</feature>
<dbReference type="PANTHER" id="PTHR30097:SF4">
    <property type="entry name" value="SLR6042 PROTEIN"/>
    <property type="match status" value="1"/>
</dbReference>
<dbReference type="Pfam" id="PF25869">
    <property type="entry name" value="3HB_CusB"/>
    <property type="match status" value="1"/>
</dbReference>
<keyword evidence="2" id="KW-0813">Transport</keyword>
<keyword evidence="3" id="KW-0472">Membrane</keyword>
<evidence type="ECO:0000256" key="1">
    <source>
        <dbReference type="ARBA" id="ARBA00009477"/>
    </source>
</evidence>
<name>A0ABX1D0J4_9FLAO</name>
<dbReference type="InterPro" id="IPR021782">
    <property type="entry name" value="DUF3347"/>
</dbReference>
<dbReference type="Pfam" id="PF11827">
    <property type="entry name" value="DUF3347"/>
    <property type="match status" value="1"/>
</dbReference>
<dbReference type="InterPro" id="IPR006143">
    <property type="entry name" value="RND_pump_MFP"/>
</dbReference>
<dbReference type="PANTHER" id="PTHR30097">
    <property type="entry name" value="CATION EFFLUX SYSTEM PROTEIN CUSB"/>
    <property type="match status" value="1"/>
</dbReference>
<comment type="caution">
    <text evidence="10">The sequence shown here is derived from an EMBL/GenBank/DDBJ whole genome shotgun (WGS) entry which is preliminary data.</text>
</comment>
<dbReference type="Pfam" id="PF25954">
    <property type="entry name" value="Beta-barrel_RND_2"/>
    <property type="match status" value="1"/>
</dbReference>
<evidence type="ECO:0000313" key="10">
    <source>
        <dbReference type="EMBL" id="NJW52678.1"/>
    </source>
</evidence>
<dbReference type="Gene3D" id="2.40.420.20">
    <property type="match status" value="1"/>
</dbReference>
<evidence type="ECO:0000313" key="11">
    <source>
        <dbReference type="Proteomes" id="UP000703674"/>
    </source>
</evidence>
<dbReference type="NCBIfam" id="TIGR01730">
    <property type="entry name" value="RND_mfp"/>
    <property type="match status" value="1"/>
</dbReference>
<keyword evidence="11" id="KW-1185">Reference proteome</keyword>
<dbReference type="InterPro" id="IPR051909">
    <property type="entry name" value="MFP_Cation_Efflux"/>
</dbReference>
<evidence type="ECO:0000259" key="6">
    <source>
        <dbReference type="Pfam" id="PF25869"/>
    </source>
</evidence>
<dbReference type="Gene3D" id="6.10.140.730">
    <property type="match status" value="1"/>
</dbReference>